<proteinExistence type="predicted"/>
<keyword evidence="2" id="KW-1185">Reference proteome</keyword>
<accession>A0ACB7X8J0</accession>
<organism evidence="1 2">
    <name type="scientific">Vaccinium darrowii</name>
    <dbReference type="NCBI Taxonomy" id="229202"/>
    <lineage>
        <taxon>Eukaryota</taxon>
        <taxon>Viridiplantae</taxon>
        <taxon>Streptophyta</taxon>
        <taxon>Embryophyta</taxon>
        <taxon>Tracheophyta</taxon>
        <taxon>Spermatophyta</taxon>
        <taxon>Magnoliopsida</taxon>
        <taxon>eudicotyledons</taxon>
        <taxon>Gunneridae</taxon>
        <taxon>Pentapetalae</taxon>
        <taxon>asterids</taxon>
        <taxon>Ericales</taxon>
        <taxon>Ericaceae</taxon>
        <taxon>Vaccinioideae</taxon>
        <taxon>Vaccinieae</taxon>
        <taxon>Vaccinium</taxon>
    </lineage>
</organism>
<protein>
    <submittedName>
        <fullName evidence="1">Uncharacterized protein</fullName>
    </submittedName>
</protein>
<comment type="caution">
    <text evidence="1">The sequence shown here is derived from an EMBL/GenBank/DDBJ whole genome shotgun (WGS) entry which is preliminary data.</text>
</comment>
<dbReference type="Proteomes" id="UP000828048">
    <property type="component" value="Chromosome 6"/>
</dbReference>
<evidence type="ECO:0000313" key="2">
    <source>
        <dbReference type="Proteomes" id="UP000828048"/>
    </source>
</evidence>
<dbReference type="EMBL" id="CM037156">
    <property type="protein sequence ID" value="KAH7837049.1"/>
    <property type="molecule type" value="Genomic_DNA"/>
</dbReference>
<sequence>MLLIVLVVYSAWICPFEFAFLTCKEDALFIADNIVNFFFAIDIILTFFVAYLDNDSYVLVDDRKKIAIRLEKDIRCSYFWTRCTKLISVTLYVVHFAACLDYMLADRYPNPEKTWIGAVYPNFKEESIRDRYVISIYWSITTLSTTGYGDLHAENIREMLFSSFYMLFNLGFTAYLIGNMTNLVVHWTSYTRNFIPEMEAEYFPPKEDVILQNEKPTDLYILVLGAVDFIAEIQGHDQVFGKAIAGDIFGEIGVLFNRTEPFTVRTTEISQMLRVNKSTLMKLIRENIEDGDTIMNNLSKRPNGTESFCLVNQWKDPRLNMGVEGIEREFFSHNISLRHIPQALTETNISKLPKRVNIHIRTSKMNTSQDQLGKLIILPDSLEDLLRIAGEKFGSYGLTKVVNAENAEIDDISVVRDGDTLFLIEGDSGSTYTMLDSSMTENIPEMENIPVTEMAYYQIPFERNPKTVYTFVGHKIVEIQFAVEIRMMENVHKTVEIPETVEVQMAENIQKTVEVQIAENIQKTVVILSMEH</sequence>
<name>A0ACB7X8J0_9ERIC</name>
<reference evidence="1 2" key="1">
    <citation type="journal article" date="2021" name="Hortic Res">
        <title>High-quality reference genome and annotation aids understanding of berry development for evergreen blueberry (Vaccinium darrowii).</title>
        <authorList>
            <person name="Yu J."/>
            <person name="Hulse-Kemp A.M."/>
            <person name="Babiker E."/>
            <person name="Staton M."/>
        </authorList>
    </citation>
    <scope>NUCLEOTIDE SEQUENCE [LARGE SCALE GENOMIC DNA]</scope>
    <source>
        <strain evidence="2">cv. NJ 8807/NJ 8810</strain>
        <tissue evidence="1">Young leaf</tissue>
    </source>
</reference>
<gene>
    <name evidence="1" type="ORF">Vadar_008965</name>
</gene>
<evidence type="ECO:0000313" key="1">
    <source>
        <dbReference type="EMBL" id="KAH7837049.1"/>
    </source>
</evidence>